<reference evidence="1" key="1">
    <citation type="journal article" date="2021" name="Proc. Natl. Acad. Sci. U.S.A.">
        <title>A Catalog of Tens of Thousands of Viruses from Human Metagenomes Reveals Hidden Associations with Chronic Diseases.</title>
        <authorList>
            <person name="Tisza M.J."/>
            <person name="Buck C.B."/>
        </authorList>
    </citation>
    <scope>NUCLEOTIDE SEQUENCE</scope>
    <source>
        <strain evidence="1">CtM5A27</strain>
    </source>
</reference>
<accession>A0A8S5PEX1</accession>
<dbReference type="EMBL" id="BK015415">
    <property type="protein sequence ID" value="DAE05727.1"/>
    <property type="molecule type" value="Genomic_DNA"/>
</dbReference>
<organism evidence="1">
    <name type="scientific">Siphoviridae sp. ctM5A27</name>
    <dbReference type="NCBI Taxonomy" id="2825459"/>
    <lineage>
        <taxon>Viruses</taxon>
        <taxon>Duplodnaviria</taxon>
        <taxon>Heunggongvirae</taxon>
        <taxon>Uroviricota</taxon>
        <taxon>Caudoviricetes</taxon>
    </lineage>
</organism>
<name>A0A8S5PEX1_9CAUD</name>
<sequence>MKFDVDTKVSVDVQELFERMSDADQVSFMEQNITYASDDSLVQELVNRGYELVKG</sequence>
<evidence type="ECO:0000313" key="1">
    <source>
        <dbReference type="EMBL" id="DAE05727.1"/>
    </source>
</evidence>
<protein>
    <submittedName>
        <fullName evidence="1">Uncharacterized protein</fullName>
    </submittedName>
</protein>
<proteinExistence type="predicted"/>